<proteinExistence type="predicted"/>
<protein>
    <recommendedName>
        <fullName evidence="2">HAT C-terminal dimerisation domain-containing protein</fullName>
    </recommendedName>
</protein>
<organism evidence="3 4">
    <name type="scientific">Penicillium salamii</name>
    <dbReference type="NCBI Taxonomy" id="1612424"/>
    <lineage>
        <taxon>Eukaryota</taxon>
        <taxon>Fungi</taxon>
        <taxon>Dikarya</taxon>
        <taxon>Ascomycota</taxon>
        <taxon>Pezizomycotina</taxon>
        <taxon>Eurotiomycetes</taxon>
        <taxon>Eurotiomycetidae</taxon>
        <taxon>Eurotiales</taxon>
        <taxon>Aspergillaceae</taxon>
        <taxon>Penicillium</taxon>
    </lineage>
</organism>
<dbReference type="SUPFAM" id="SSF53098">
    <property type="entry name" value="Ribonuclease H-like"/>
    <property type="match status" value="1"/>
</dbReference>
<sequence>WSSTNLYYFWRENTYIFLTLASFARDVFFILAKGVKIERLFNTARDICHYRRGSLNKTTI</sequence>
<comment type="caution">
    <text evidence="3">The sequence shown here is derived from an EMBL/GenBank/DDBJ whole genome shotgun (WGS) entry which is preliminary data.</text>
</comment>
<evidence type="ECO:0000313" key="3">
    <source>
        <dbReference type="EMBL" id="CAG8388046.1"/>
    </source>
</evidence>
<feature type="transmembrane region" description="Helical" evidence="1">
    <location>
        <begin position="15"/>
        <end position="32"/>
    </location>
</feature>
<evidence type="ECO:0000256" key="1">
    <source>
        <dbReference type="SAM" id="Phobius"/>
    </source>
</evidence>
<accession>A0A9W4NMJ9</accession>
<evidence type="ECO:0000259" key="2">
    <source>
        <dbReference type="Pfam" id="PF05699"/>
    </source>
</evidence>
<dbReference type="Pfam" id="PF05699">
    <property type="entry name" value="Dimer_Tnp_hAT"/>
    <property type="match status" value="1"/>
</dbReference>
<keyword evidence="1" id="KW-0472">Membrane</keyword>
<dbReference type="InterPro" id="IPR008906">
    <property type="entry name" value="HATC_C_dom"/>
</dbReference>
<dbReference type="GO" id="GO:0046983">
    <property type="term" value="F:protein dimerization activity"/>
    <property type="evidence" value="ECO:0007669"/>
    <property type="project" value="InterPro"/>
</dbReference>
<keyword evidence="1" id="KW-1133">Transmembrane helix</keyword>
<name>A0A9W4NMJ9_9EURO</name>
<reference evidence="3" key="1">
    <citation type="submission" date="2021-07" db="EMBL/GenBank/DDBJ databases">
        <authorList>
            <person name="Branca A.L. A."/>
        </authorList>
    </citation>
    <scope>NUCLEOTIDE SEQUENCE</scope>
</reference>
<evidence type="ECO:0000313" key="4">
    <source>
        <dbReference type="Proteomes" id="UP001152592"/>
    </source>
</evidence>
<dbReference type="Proteomes" id="UP001152592">
    <property type="component" value="Unassembled WGS sequence"/>
</dbReference>
<keyword evidence="1" id="KW-0812">Transmembrane</keyword>
<dbReference type="EMBL" id="CAJVPD010000241">
    <property type="protein sequence ID" value="CAG8388046.1"/>
    <property type="molecule type" value="Genomic_DNA"/>
</dbReference>
<feature type="non-terminal residue" evidence="3">
    <location>
        <position position="1"/>
    </location>
</feature>
<gene>
    <name evidence="3" type="ORF">PSALAMII_LOCUS6428</name>
</gene>
<dbReference type="AlphaFoldDB" id="A0A9W4NMJ9"/>
<dbReference type="InterPro" id="IPR012337">
    <property type="entry name" value="RNaseH-like_sf"/>
</dbReference>
<dbReference type="OrthoDB" id="18786at2759"/>
<feature type="domain" description="HAT C-terminal dimerisation" evidence="2">
    <location>
        <begin position="5"/>
        <end position="58"/>
    </location>
</feature>